<evidence type="ECO:0000256" key="1">
    <source>
        <dbReference type="ARBA" id="ARBA00022553"/>
    </source>
</evidence>
<feature type="modified residue" description="4-aspartylphosphate" evidence="2">
    <location>
        <position position="52"/>
    </location>
</feature>
<comment type="caution">
    <text evidence="4">The sequence shown here is derived from an EMBL/GenBank/DDBJ whole genome shotgun (WGS) entry which is preliminary data.</text>
</comment>
<dbReference type="InterPro" id="IPR050595">
    <property type="entry name" value="Bact_response_regulator"/>
</dbReference>
<evidence type="ECO:0000259" key="3">
    <source>
        <dbReference type="PROSITE" id="PS50110"/>
    </source>
</evidence>
<dbReference type="Pfam" id="PF00072">
    <property type="entry name" value="Response_reg"/>
    <property type="match status" value="1"/>
</dbReference>
<dbReference type="PROSITE" id="PS50110">
    <property type="entry name" value="RESPONSE_REGULATORY"/>
    <property type="match status" value="1"/>
</dbReference>
<evidence type="ECO:0000313" key="4">
    <source>
        <dbReference type="EMBL" id="KAA0999986.1"/>
    </source>
</evidence>
<gene>
    <name evidence="4" type="ORF">FVF58_41040</name>
</gene>
<accession>A0A5B0G9E4</accession>
<keyword evidence="1 2" id="KW-0597">Phosphoprotein</keyword>
<dbReference type="Gene3D" id="3.40.50.2300">
    <property type="match status" value="1"/>
</dbReference>
<dbReference type="EMBL" id="VTUZ01000046">
    <property type="protein sequence ID" value="KAA0999986.1"/>
    <property type="molecule type" value="Genomic_DNA"/>
</dbReference>
<dbReference type="RefSeq" id="WP_149675350.1">
    <property type="nucleotide sequence ID" value="NZ_VTUZ01000046.1"/>
</dbReference>
<feature type="domain" description="Response regulatory" evidence="3">
    <location>
        <begin position="3"/>
        <end position="113"/>
    </location>
</feature>
<dbReference type="SUPFAM" id="SSF52172">
    <property type="entry name" value="CheY-like"/>
    <property type="match status" value="1"/>
</dbReference>
<dbReference type="GO" id="GO:0000160">
    <property type="term" value="P:phosphorelay signal transduction system"/>
    <property type="evidence" value="ECO:0007669"/>
    <property type="project" value="InterPro"/>
</dbReference>
<evidence type="ECO:0000256" key="2">
    <source>
        <dbReference type="PROSITE-ProRule" id="PRU00169"/>
    </source>
</evidence>
<dbReference type="Proteomes" id="UP000325273">
    <property type="component" value="Unassembled WGS sequence"/>
</dbReference>
<dbReference type="PANTHER" id="PTHR44591:SF3">
    <property type="entry name" value="RESPONSE REGULATORY DOMAIN-CONTAINING PROTEIN"/>
    <property type="match status" value="1"/>
</dbReference>
<dbReference type="AlphaFoldDB" id="A0A5B0G9E4"/>
<dbReference type="InterPro" id="IPR011006">
    <property type="entry name" value="CheY-like_superfamily"/>
</dbReference>
<proteinExistence type="predicted"/>
<protein>
    <submittedName>
        <fullName evidence="4">Response regulator</fullName>
    </submittedName>
</protein>
<dbReference type="InterPro" id="IPR001789">
    <property type="entry name" value="Sig_transdc_resp-reg_receiver"/>
</dbReference>
<organism evidence="4 5">
    <name type="scientific">Paraburkholderia panacisoli</name>
    <dbReference type="NCBI Taxonomy" id="2603818"/>
    <lineage>
        <taxon>Bacteria</taxon>
        <taxon>Pseudomonadati</taxon>
        <taxon>Pseudomonadota</taxon>
        <taxon>Betaproteobacteria</taxon>
        <taxon>Burkholderiales</taxon>
        <taxon>Burkholderiaceae</taxon>
        <taxon>Paraburkholderia</taxon>
    </lineage>
</organism>
<name>A0A5B0G9E4_9BURK</name>
<dbReference type="PANTHER" id="PTHR44591">
    <property type="entry name" value="STRESS RESPONSE REGULATOR PROTEIN 1"/>
    <property type="match status" value="1"/>
</dbReference>
<dbReference type="SMART" id="SM00448">
    <property type="entry name" value="REC"/>
    <property type="match status" value="1"/>
</dbReference>
<sequence length="132" mass="14485">MITVLLVDDDTALLGTLGLFLAAEGHLVRTATNGSDALRLALEIRPDILVTDCAMPAMDGIALVREMQRHADLASVPVILTSDASRRPHVKLAGFLKKPFPATTLLRQIHRLSYRSSRRSSDDRPMKPPSYP</sequence>
<reference evidence="4 5" key="1">
    <citation type="submission" date="2019-08" db="EMBL/GenBank/DDBJ databases">
        <title>Paraburkholderia sp. DCY113.</title>
        <authorList>
            <person name="Kang J."/>
        </authorList>
    </citation>
    <scope>NUCLEOTIDE SEQUENCE [LARGE SCALE GENOMIC DNA]</scope>
    <source>
        <strain evidence="4 5">DCY113</strain>
    </source>
</reference>
<evidence type="ECO:0000313" key="5">
    <source>
        <dbReference type="Proteomes" id="UP000325273"/>
    </source>
</evidence>
<keyword evidence="5" id="KW-1185">Reference proteome</keyword>